<proteinExistence type="predicted"/>
<dbReference type="InterPro" id="IPR002925">
    <property type="entry name" value="Dienelactn_hydro"/>
</dbReference>
<evidence type="ECO:0000313" key="3">
    <source>
        <dbReference type="Proteomes" id="UP000272400"/>
    </source>
</evidence>
<keyword evidence="3" id="KW-1185">Reference proteome</keyword>
<dbReference type="InterPro" id="IPR051049">
    <property type="entry name" value="Dienelactone_hydrolase-like"/>
</dbReference>
<comment type="caution">
    <text evidence="2">The sequence shown here is derived from an EMBL/GenBank/DDBJ whole genome shotgun (WGS) entry which is preliminary data.</text>
</comment>
<evidence type="ECO:0000313" key="2">
    <source>
        <dbReference type="EMBL" id="ROO89767.1"/>
    </source>
</evidence>
<feature type="domain" description="Dienelactone hydrolase" evidence="1">
    <location>
        <begin position="5"/>
        <end position="219"/>
    </location>
</feature>
<dbReference type="PANTHER" id="PTHR46623">
    <property type="entry name" value="CARBOXYMETHYLENEBUTENOLIDASE-RELATED"/>
    <property type="match status" value="1"/>
</dbReference>
<dbReference type="PANTHER" id="PTHR46623:SF6">
    <property type="entry name" value="ALPHA_BETA-HYDROLASES SUPERFAMILY PROTEIN"/>
    <property type="match status" value="1"/>
</dbReference>
<dbReference type="SUPFAM" id="SSF53474">
    <property type="entry name" value="alpha/beta-Hydrolases"/>
    <property type="match status" value="1"/>
</dbReference>
<gene>
    <name evidence="2" type="ORF">EDD29_7475</name>
</gene>
<sequence length="230" mass="24304">MRKGHLSVPSGAGPFPGVIVLHDAFGLTGDVARQCAHLAANGYLAYAPSLYEGGNPRCVKQVFQGALKGTGPVFDRIAEARGALTARDDCTGYVAVAGFCLGGQFALIAGGRGLFDAAVVNYGLVPKDLDPLLTAPCPVVGSFGGKDTIVPVADVERYREALTAASVPHDIKLYPDAPHGFIQSHGDPYKTMIRVGGMHHVPEDAQDAWTRIFAFLDTHLEPEFVSDPGF</sequence>
<protein>
    <submittedName>
        <fullName evidence="2">Carboxymethylenebutenolidase</fullName>
    </submittedName>
</protein>
<dbReference type="Pfam" id="PF01738">
    <property type="entry name" value="DLH"/>
    <property type="match status" value="1"/>
</dbReference>
<reference evidence="2 3" key="1">
    <citation type="submission" date="2018-11" db="EMBL/GenBank/DDBJ databases">
        <title>Sequencing the genomes of 1000 actinobacteria strains.</title>
        <authorList>
            <person name="Klenk H.-P."/>
        </authorList>
    </citation>
    <scope>NUCLEOTIDE SEQUENCE [LARGE SCALE GENOMIC DNA]</scope>
    <source>
        <strain evidence="2 3">DSM 44254</strain>
    </source>
</reference>
<evidence type="ECO:0000259" key="1">
    <source>
        <dbReference type="Pfam" id="PF01738"/>
    </source>
</evidence>
<dbReference type="AlphaFoldDB" id="A0A3N1D895"/>
<dbReference type="EMBL" id="RJKE01000001">
    <property type="protein sequence ID" value="ROO89767.1"/>
    <property type="molecule type" value="Genomic_DNA"/>
</dbReference>
<name>A0A3N1D895_9ACTN</name>
<accession>A0A3N1D895</accession>
<dbReference type="Proteomes" id="UP000272400">
    <property type="component" value="Unassembled WGS sequence"/>
</dbReference>
<organism evidence="2 3">
    <name type="scientific">Actinocorallia herbida</name>
    <dbReference type="NCBI Taxonomy" id="58109"/>
    <lineage>
        <taxon>Bacteria</taxon>
        <taxon>Bacillati</taxon>
        <taxon>Actinomycetota</taxon>
        <taxon>Actinomycetes</taxon>
        <taxon>Streptosporangiales</taxon>
        <taxon>Thermomonosporaceae</taxon>
        <taxon>Actinocorallia</taxon>
    </lineage>
</organism>
<dbReference type="Gene3D" id="3.40.50.1820">
    <property type="entry name" value="alpha/beta hydrolase"/>
    <property type="match status" value="1"/>
</dbReference>
<dbReference type="GO" id="GO:0016787">
    <property type="term" value="F:hydrolase activity"/>
    <property type="evidence" value="ECO:0007669"/>
    <property type="project" value="InterPro"/>
</dbReference>
<dbReference type="InterPro" id="IPR029058">
    <property type="entry name" value="AB_hydrolase_fold"/>
</dbReference>